<evidence type="ECO:0000256" key="4">
    <source>
        <dbReference type="ARBA" id="ARBA00022989"/>
    </source>
</evidence>
<accession>A0A9X2T2I0</accession>
<protein>
    <submittedName>
        <fullName evidence="8">PLD nuclease N-terminal domain-containing protein</fullName>
    </submittedName>
</protein>
<evidence type="ECO:0000256" key="2">
    <source>
        <dbReference type="ARBA" id="ARBA00022475"/>
    </source>
</evidence>
<dbReference type="GO" id="GO:0005886">
    <property type="term" value="C:plasma membrane"/>
    <property type="evidence" value="ECO:0007669"/>
    <property type="project" value="UniProtKB-SubCell"/>
</dbReference>
<evidence type="ECO:0000256" key="3">
    <source>
        <dbReference type="ARBA" id="ARBA00022692"/>
    </source>
</evidence>
<evidence type="ECO:0000259" key="7">
    <source>
        <dbReference type="Pfam" id="PF13396"/>
    </source>
</evidence>
<proteinExistence type="predicted"/>
<dbReference type="AlphaFoldDB" id="A0A9X2T2I0"/>
<keyword evidence="5 6" id="KW-0472">Membrane</keyword>
<evidence type="ECO:0000256" key="5">
    <source>
        <dbReference type="ARBA" id="ARBA00023136"/>
    </source>
</evidence>
<keyword evidence="3 6" id="KW-0812">Transmembrane</keyword>
<keyword evidence="9" id="KW-1185">Reference proteome</keyword>
<gene>
    <name evidence="8" type="ORF">NU887_17895</name>
</gene>
<name>A0A9X2T2I0_9BACT</name>
<evidence type="ECO:0000256" key="6">
    <source>
        <dbReference type="SAM" id="Phobius"/>
    </source>
</evidence>
<keyword evidence="2" id="KW-1003">Cell membrane</keyword>
<feature type="domain" description="Cardiolipin synthase N-terminal" evidence="7">
    <location>
        <begin position="19"/>
        <end position="58"/>
    </location>
</feature>
<comment type="caution">
    <text evidence="8">The sequence shown here is derived from an EMBL/GenBank/DDBJ whole genome shotgun (WGS) entry which is preliminary data.</text>
</comment>
<evidence type="ECO:0000313" key="9">
    <source>
        <dbReference type="Proteomes" id="UP001142175"/>
    </source>
</evidence>
<feature type="transmembrane region" description="Helical" evidence="6">
    <location>
        <begin position="40"/>
        <end position="60"/>
    </location>
</feature>
<evidence type="ECO:0000313" key="8">
    <source>
        <dbReference type="EMBL" id="MCR9016911.1"/>
    </source>
</evidence>
<dbReference type="EMBL" id="JANSUY010000021">
    <property type="protein sequence ID" value="MCR9016911.1"/>
    <property type="molecule type" value="Genomic_DNA"/>
</dbReference>
<evidence type="ECO:0000256" key="1">
    <source>
        <dbReference type="ARBA" id="ARBA00004651"/>
    </source>
</evidence>
<comment type="subcellular location">
    <subcellularLocation>
        <location evidence="1">Cell membrane</location>
        <topology evidence="1">Multi-pass membrane protein</topology>
    </subcellularLocation>
</comment>
<dbReference type="Proteomes" id="UP001142175">
    <property type="component" value="Unassembled WGS sequence"/>
</dbReference>
<organism evidence="8 9">
    <name type="scientific">Aquiflexum gelatinilyticum</name>
    <dbReference type="NCBI Taxonomy" id="2961943"/>
    <lineage>
        <taxon>Bacteria</taxon>
        <taxon>Pseudomonadati</taxon>
        <taxon>Bacteroidota</taxon>
        <taxon>Cytophagia</taxon>
        <taxon>Cytophagales</taxon>
        <taxon>Cyclobacteriaceae</taxon>
        <taxon>Aquiflexum</taxon>
    </lineage>
</organism>
<sequence length="76" mass="8865">MFILNFPGGLMIFGLLFLAFWIYALVDVVKSDFKDPNMKLIWIIVLLFANPIGPFVYFGLAKNQKGSRRRSNYFNR</sequence>
<dbReference type="Pfam" id="PF13396">
    <property type="entry name" value="PLDc_N"/>
    <property type="match status" value="1"/>
</dbReference>
<keyword evidence="4 6" id="KW-1133">Transmembrane helix</keyword>
<dbReference type="RefSeq" id="WP_258424757.1">
    <property type="nucleotide sequence ID" value="NZ_JANAEZ010000002.1"/>
</dbReference>
<dbReference type="InterPro" id="IPR027379">
    <property type="entry name" value="CLS_N"/>
</dbReference>
<reference evidence="8" key="1">
    <citation type="submission" date="2022-08" db="EMBL/GenBank/DDBJ databases">
        <authorList>
            <person name="Zhang D."/>
        </authorList>
    </citation>
    <scope>NUCLEOTIDE SEQUENCE</scope>
    <source>
        <strain evidence="8">XJ19-11</strain>
    </source>
</reference>